<protein>
    <recommendedName>
        <fullName evidence="3">HK97 gp10 family phage protein</fullName>
    </recommendedName>
</protein>
<dbReference type="Proteomes" id="UP000238206">
    <property type="component" value="Unassembled WGS sequence"/>
</dbReference>
<dbReference type="AlphaFoldDB" id="A0A2S8IL58"/>
<accession>A0A2S8IL58</accession>
<evidence type="ECO:0000313" key="1">
    <source>
        <dbReference type="EMBL" id="PQP15518.1"/>
    </source>
</evidence>
<dbReference type="RefSeq" id="WP_105392069.1">
    <property type="nucleotide sequence ID" value="NZ_PUIQ01000030.1"/>
</dbReference>
<proteinExistence type="predicted"/>
<comment type="caution">
    <text evidence="1">The sequence shown here is derived from an EMBL/GenBank/DDBJ whole genome shotgun (WGS) entry which is preliminary data.</text>
</comment>
<evidence type="ECO:0000313" key="2">
    <source>
        <dbReference type="Proteomes" id="UP000238206"/>
    </source>
</evidence>
<sequence length="154" mass="16969">MAGNADIALHIEGFEGFDRKIDFKKGRVRAAMRKAGRLVAGQAQMNLALAHGAVGYPRVRSGALRDSIAFKVSRSGFMVRVEPKKTEEMKAPYFVYLHYGVRRGARRGKGRRAQSESGYRIKPRANYMVDALADKSTEVKAILAAALASALEIR</sequence>
<gene>
    <name evidence="1" type="ORF">C5615_22845</name>
</gene>
<evidence type="ECO:0008006" key="3">
    <source>
        <dbReference type="Google" id="ProtNLM"/>
    </source>
</evidence>
<dbReference type="EMBL" id="PUIQ01000030">
    <property type="protein sequence ID" value="PQP15518.1"/>
    <property type="molecule type" value="Genomic_DNA"/>
</dbReference>
<name>A0A2S8IL58_BURCE</name>
<organism evidence="1 2">
    <name type="scientific">Burkholderia cepacia</name>
    <name type="common">Pseudomonas cepacia</name>
    <dbReference type="NCBI Taxonomy" id="292"/>
    <lineage>
        <taxon>Bacteria</taxon>
        <taxon>Pseudomonadati</taxon>
        <taxon>Pseudomonadota</taxon>
        <taxon>Betaproteobacteria</taxon>
        <taxon>Burkholderiales</taxon>
        <taxon>Burkholderiaceae</taxon>
        <taxon>Burkholderia</taxon>
        <taxon>Burkholderia cepacia complex</taxon>
    </lineage>
</organism>
<reference evidence="1 2" key="1">
    <citation type="submission" date="2018-02" db="EMBL/GenBank/DDBJ databases">
        <title>Draft genome sequencing of Burkholderia cepacia Y14-15.</title>
        <authorList>
            <person name="Zheng B.-X."/>
        </authorList>
    </citation>
    <scope>NUCLEOTIDE SEQUENCE [LARGE SCALE GENOMIC DNA]</scope>
    <source>
        <strain evidence="1 2">Y14-15</strain>
    </source>
</reference>